<gene>
    <name evidence="2" type="ORF">ACFFHU_25405</name>
</gene>
<sequence>MFAPVRSALALIGAGLLVLLVAMPFATVRVDDVFGLQRSYRPVLFNEDDLYVAVLAAVVVALVVVALVLRRPMLLAWVLLPAGAYLVVFLLIASDIQFGTRLLTNELGARLNEHRSLALGGVLELIGLVLVNAGALVPLVRRVRASTTDPPDDE</sequence>
<evidence type="ECO:0000313" key="2">
    <source>
        <dbReference type="EMBL" id="MFC0567461.1"/>
    </source>
</evidence>
<keyword evidence="1" id="KW-1133">Transmembrane helix</keyword>
<accession>A0ABV6P348</accession>
<protein>
    <submittedName>
        <fullName evidence="2">Uncharacterized protein</fullName>
    </submittedName>
</protein>
<feature type="transmembrane region" description="Helical" evidence="1">
    <location>
        <begin position="116"/>
        <end position="140"/>
    </location>
</feature>
<organism evidence="2 3">
    <name type="scientific">Plantactinospora siamensis</name>
    <dbReference type="NCBI Taxonomy" id="555372"/>
    <lineage>
        <taxon>Bacteria</taxon>
        <taxon>Bacillati</taxon>
        <taxon>Actinomycetota</taxon>
        <taxon>Actinomycetes</taxon>
        <taxon>Micromonosporales</taxon>
        <taxon>Micromonosporaceae</taxon>
        <taxon>Plantactinospora</taxon>
    </lineage>
</organism>
<feature type="transmembrane region" description="Helical" evidence="1">
    <location>
        <begin position="74"/>
        <end position="96"/>
    </location>
</feature>
<keyword evidence="3" id="KW-1185">Reference proteome</keyword>
<feature type="transmembrane region" description="Helical" evidence="1">
    <location>
        <begin position="50"/>
        <end position="69"/>
    </location>
</feature>
<evidence type="ECO:0000256" key="1">
    <source>
        <dbReference type="SAM" id="Phobius"/>
    </source>
</evidence>
<keyword evidence="1" id="KW-0472">Membrane</keyword>
<dbReference type="RefSeq" id="WP_377342766.1">
    <property type="nucleotide sequence ID" value="NZ_JBHLUE010000026.1"/>
</dbReference>
<dbReference type="EMBL" id="JBHLUE010000026">
    <property type="protein sequence ID" value="MFC0567461.1"/>
    <property type="molecule type" value="Genomic_DNA"/>
</dbReference>
<comment type="caution">
    <text evidence="2">The sequence shown here is derived from an EMBL/GenBank/DDBJ whole genome shotgun (WGS) entry which is preliminary data.</text>
</comment>
<evidence type="ECO:0000313" key="3">
    <source>
        <dbReference type="Proteomes" id="UP001589894"/>
    </source>
</evidence>
<proteinExistence type="predicted"/>
<dbReference type="Proteomes" id="UP001589894">
    <property type="component" value="Unassembled WGS sequence"/>
</dbReference>
<name>A0ABV6P348_9ACTN</name>
<keyword evidence="1" id="KW-0812">Transmembrane</keyword>
<reference evidence="2 3" key="1">
    <citation type="submission" date="2024-09" db="EMBL/GenBank/DDBJ databases">
        <authorList>
            <person name="Sun Q."/>
            <person name="Mori K."/>
        </authorList>
    </citation>
    <scope>NUCLEOTIDE SEQUENCE [LARGE SCALE GENOMIC DNA]</scope>
    <source>
        <strain evidence="2 3">TBRC 2205</strain>
    </source>
</reference>